<dbReference type="AlphaFoldDB" id="A0A0S7B7J4"/>
<keyword evidence="2" id="KW-1185">Reference proteome</keyword>
<name>A0A0S7B7J4_9CHLR</name>
<evidence type="ECO:0000313" key="1">
    <source>
        <dbReference type="EMBL" id="GAP13175.1"/>
    </source>
</evidence>
<sequence length="73" mass="8241">MVIDETGESKVQLDELDKVWAVEDVAAYFCITGYKVPKIAASHCFPATKIGVPNRFLKSKNPLFMTTYSNKKR</sequence>
<organism evidence="1">
    <name type="scientific">Longilinea arvoryzae</name>
    <dbReference type="NCBI Taxonomy" id="360412"/>
    <lineage>
        <taxon>Bacteria</taxon>
        <taxon>Bacillati</taxon>
        <taxon>Chloroflexota</taxon>
        <taxon>Anaerolineae</taxon>
        <taxon>Anaerolineales</taxon>
        <taxon>Anaerolineaceae</taxon>
        <taxon>Longilinea</taxon>
    </lineage>
</organism>
<accession>A0A0S7B7J4</accession>
<evidence type="ECO:0000313" key="2">
    <source>
        <dbReference type="Proteomes" id="UP000055060"/>
    </source>
</evidence>
<dbReference type="STRING" id="360412.LARV_00926"/>
<gene>
    <name evidence="1" type="ORF">LARV_00926</name>
</gene>
<dbReference type="EMBL" id="DF967972">
    <property type="protein sequence ID" value="GAP13175.1"/>
    <property type="molecule type" value="Genomic_DNA"/>
</dbReference>
<dbReference type="Proteomes" id="UP000055060">
    <property type="component" value="Unassembled WGS sequence"/>
</dbReference>
<proteinExistence type="predicted"/>
<reference evidence="1" key="1">
    <citation type="submission" date="2015-07" db="EMBL/GenBank/DDBJ databases">
        <title>Draft Genome Sequences of Anaerolinea thermolimosa IMO-1, Bellilinea caldifistulae GOMI-1, Leptolinea tardivitalis YMTK-2, Levilinea saccharolytica KIBI-1,Longilinea arvoryzae KOME-1, Previously Described as Members of the Anaerolineaceae (Chloroflexi).</title>
        <authorList>
            <person name="Sekiguchi Y."/>
            <person name="Ohashi A."/>
            <person name="Matsuura N."/>
            <person name="Tourlousse M.D."/>
        </authorList>
    </citation>
    <scope>NUCLEOTIDE SEQUENCE [LARGE SCALE GENOMIC DNA]</scope>
    <source>
        <strain evidence="1">KOME-1</strain>
    </source>
</reference>
<protein>
    <submittedName>
        <fullName evidence="1">Uncharacterized protein</fullName>
    </submittedName>
</protein>